<comment type="caution">
    <text evidence="7">The sequence shown here is derived from an EMBL/GenBank/DDBJ whole genome shotgun (WGS) entry which is preliminary data.</text>
</comment>
<protein>
    <submittedName>
        <fullName evidence="7">Aminopeptidase</fullName>
        <ecNumber evidence="7">3.4.11.26</ecNumber>
    </submittedName>
</protein>
<dbReference type="InterPro" id="IPR036005">
    <property type="entry name" value="Creatinase/aminopeptidase-like"/>
</dbReference>
<organism evidence="7 8">
    <name type="scientific">Coemansia umbellata</name>
    <dbReference type="NCBI Taxonomy" id="1424467"/>
    <lineage>
        <taxon>Eukaryota</taxon>
        <taxon>Fungi</taxon>
        <taxon>Fungi incertae sedis</taxon>
        <taxon>Zoopagomycota</taxon>
        <taxon>Kickxellomycotina</taxon>
        <taxon>Kickxellomycetes</taxon>
        <taxon>Kickxellales</taxon>
        <taxon>Kickxellaceae</taxon>
        <taxon>Coemansia</taxon>
    </lineage>
</organism>
<keyword evidence="3" id="KW-0479">Metal-binding</keyword>
<sequence>MSSAMHSKHCAHVAYSAIKQLSARRQFHVSVGRKQGILSSLLQTAKSRNPITSEWYGQATHETHPDLIAKGELTHGIRGGEYEARRQKLMNGLPKGSIVFAFGARLLFFAPHVFHQYRQDSDFFYLTGWNEPNSVVVLEKNEHANRGYTMTMFVNPKMPEKELWEGPRNGIETAVSLFGADEARPINEFKAYAENLAATLRSQGSVDGSYIYADFGNDHDVVHSKQCEMLKTLLKRESLGPRVHRLTTKVQQMRLIKSRSEIALMRKASKVSSLAFKKTMQLCHPGLSEAALQASFEHACKMFSANDSSAGSSADQAALIRPAYVPVFASGEHALCMHYVQNSGIVKDGDLVLTDAGAEFAGYASDITRTFPINGRFSDSQRDLYSAVLSTQQQMIQLCHTESEYSLNEIHRRSTHILAEELKQIGFNASDRDISEILYPHHIAHYLGIDVHDTMEMTRSQRLKANMVVTIEPGIYVPYDSRFPKAFQGIGIRIEDDIVVGKTKQDIENLSTCTPKTVEEIETCMAT</sequence>
<dbReference type="Gene3D" id="3.90.230.10">
    <property type="entry name" value="Creatinase/methionine aminopeptidase superfamily"/>
    <property type="match status" value="1"/>
</dbReference>
<comment type="similarity">
    <text evidence="2">Belongs to the peptidase M24B family.</text>
</comment>
<dbReference type="SUPFAM" id="SSF55920">
    <property type="entry name" value="Creatinase/aminopeptidase"/>
    <property type="match status" value="1"/>
</dbReference>
<dbReference type="CDD" id="cd01087">
    <property type="entry name" value="Prolidase"/>
    <property type="match status" value="1"/>
</dbReference>
<dbReference type="PANTHER" id="PTHR43226:SF4">
    <property type="entry name" value="XAA-PRO AMINOPEPTIDASE 3"/>
    <property type="match status" value="1"/>
</dbReference>
<dbReference type="SMART" id="SM01011">
    <property type="entry name" value="AMP_N"/>
    <property type="match status" value="1"/>
</dbReference>
<evidence type="ECO:0000256" key="4">
    <source>
        <dbReference type="ARBA" id="ARBA00022801"/>
    </source>
</evidence>
<name>A0ABQ8PTQ6_9FUNG</name>
<dbReference type="InterPro" id="IPR029149">
    <property type="entry name" value="Creatin/AminoP/Spt16_N"/>
</dbReference>
<evidence type="ECO:0000313" key="7">
    <source>
        <dbReference type="EMBL" id="KAJ1995601.1"/>
    </source>
</evidence>
<dbReference type="Proteomes" id="UP001151295">
    <property type="component" value="Unassembled WGS sequence"/>
</dbReference>
<proteinExistence type="inferred from homology"/>
<dbReference type="Pfam" id="PF00557">
    <property type="entry name" value="Peptidase_M24"/>
    <property type="match status" value="1"/>
</dbReference>
<keyword evidence="7" id="KW-0645">Protease</keyword>
<evidence type="ECO:0000256" key="2">
    <source>
        <dbReference type="ARBA" id="ARBA00008766"/>
    </source>
</evidence>
<dbReference type="InterPro" id="IPR000994">
    <property type="entry name" value="Pept_M24"/>
</dbReference>
<feature type="domain" description="Aminopeptidase P N-terminal" evidence="6">
    <location>
        <begin position="77"/>
        <end position="207"/>
    </location>
</feature>
<keyword evidence="8" id="KW-1185">Reference proteome</keyword>
<reference evidence="7" key="1">
    <citation type="submission" date="2022-07" db="EMBL/GenBank/DDBJ databases">
        <title>Phylogenomic reconstructions and comparative analyses of Kickxellomycotina fungi.</title>
        <authorList>
            <person name="Reynolds N.K."/>
            <person name="Stajich J.E."/>
            <person name="Barry K."/>
            <person name="Grigoriev I.V."/>
            <person name="Crous P."/>
            <person name="Smith M.E."/>
        </authorList>
    </citation>
    <scope>NUCLEOTIDE SEQUENCE</scope>
    <source>
        <strain evidence="7">BCRC 34882</strain>
    </source>
</reference>
<keyword evidence="4 7" id="KW-0378">Hydrolase</keyword>
<evidence type="ECO:0000259" key="6">
    <source>
        <dbReference type="SMART" id="SM01011"/>
    </source>
</evidence>
<dbReference type="InterPro" id="IPR007865">
    <property type="entry name" value="Aminopep_P_N"/>
</dbReference>
<evidence type="ECO:0000256" key="5">
    <source>
        <dbReference type="ARBA" id="ARBA00023211"/>
    </source>
</evidence>
<dbReference type="SUPFAM" id="SSF53092">
    <property type="entry name" value="Creatinase/prolidase N-terminal domain"/>
    <property type="match status" value="1"/>
</dbReference>
<accession>A0ABQ8PTQ6</accession>
<dbReference type="InterPro" id="IPR052433">
    <property type="entry name" value="X-Pro_dipept-like"/>
</dbReference>
<dbReference type="GO" id="GO:0004177">
    <property type="term" value="F:aminopeptidase activity"/>
    <property type="evidence" value="ECO:0007669"/>
    <property type="project" value="UniProtKB-KW"/>
</dbReference>
<dbReference type="Gene3D" id="3.40.350.10">
    <property type="entry name" value="Creatinase/prolidase N-terminal domain"/>
    <property type="match status" value="1"/>
</dbReference>
<evidence type="ECO:0000313" key="8">
    <source>
        <dbReference type="Proteomes" id="UP001151295"/>
    </source>
</evidence>
<dbReference type="EMBL" id="JANBQD010000005">
    <property type="protein sequence ID" value="KAJ1995601.1"/>
    <property type="molecule type" value="Genomic_DNA"/>
</dbReference>
<evidence type="ECO:0000256" key="1">
    <source>
        <dbReference type="ARBA" id="ARBA00001936"/>
    </source>
</evidence>
<dbReference type="Pfam" id="PF05195">
    <property type="entry name" value="AMP_N"/>
    <property type="match status" value="1"/>
</dbReference>
<keyword evidence="5" id="KW-0464">Manganese</keyword>
<comment type="cofactor">
    <cofactor evidence="1">
        <name>Mn(2+)</name>
        <dbReference type="ChEBI" id="CHEBI:29035"/>
    </cofactor>
</comment>
<gene>
    <name evidence="7" type="primary">ICP55_1</name>
    <name evidence="7" type="ORF">EDC05_000839</name>
</gene>
<dbReference type="EC" id="3.4.11.26" evidence="7"/>
<evidence type="ECO:0000256" key="3">
    <source>
        <dbReference type="ARBA" id="ARBA00022723"/>
    </source>
</evidence>
<dbReference type="PANTHER" id="PTHR43226">
    <property type="entry name" value="XAA-PRO AMINOPEPTIDASE 3"/>
    <property type="match status" value="1"/>
</dbReference>
<keyword evidence="7" id="KW-0031">Aminopeptidase</keyword>